<dbReference type="RefSeq" id="WP_369233100.1">
    <property type="nucleotide sequence ID" value="NZ_CP163435.1"/>
</dbReference>
<accession>A0AB39P4P1</accession>
<gene>
    <name evidence="2" type="ORF">AB5J56_14370</name>
</gene>
<feature type="region of interest" description="Disordered" evidence="1">
    <location>
        <begin position="36"/>
        <end position="71"/>
    </location>
</feature>
<name>A0AB39P4P1_9ACTN</name>
<protein>
    <submittedName>
        <fullName evidence="2">Uncharacterized protein</fullName>
    </submittedName>
</protein>
<dbReference type="EMBL" id="CP163435">
    <property type="protein sequence ID" value="XDQ25798.1"/>
    <property type="molecule type" value="Genomic_DNA"/>
</dbReference>
<organism evidence="2">
    <name type="scientific">Streptomyces sp. R21</name>
    <dbReference type="NCBI Taxonomy" id="3238627"/>
    <lineage>
        <taxon>Bacteria</taxon>
        <taxon>Bacillati</taxon>
        <taxon>Actinomycetota</taxon>
        <taxon>Actinomycetes</taxon>
        <taxon>Kitasatosporales</taxon>
        <taxon>Streptomycetaceae</taxon>
        <taxon>Streptomyces</taxon>
    </lineage>
</organism>
<evidence type="ECO:0000313" key="2">
    <source>
        <dbReference type="EMBL" id="XDQ25798.1"/>
    </source>
</evidence>
<feature type="compositionally biased region" description="Basic residues" evidence="1">
    <location>
        <begin position="58"/>
        <end position="71"/>
    </location>
</feature>
<proteinExistence type="predicted"/>
<reference evidence="2" key="1">
    <citation type="submission" date="2024-07" db="EMBL/GenBank/DDBJ databases">
        <authorList>
            <person name="Yu S.T."/>
        </authorList>
    </citation>
    <scope>NUCLEOTIDE SEQUENCE</scope>
    <source>
        <strain evidence="2">R21</strain>
    </source>
</reference>
<evidence type="ECO:0000256" key="1">
    <source>
        <dbReference type="SAM" id="MobiDB-lite"/>
    </source>
</evidence>
<sequence>MFEYELSQTRSAELRAAAEHDRLVREALRVRRAARRTEAYEAARGEASAQGGTDARSHSRRPRRHRFARAA</sequence>
<dbReference type="AlphaFoldDB" id="A0AB39P4P1"/>